<reference evidence="1 2" key="1">
    <citation type="submission" date="2019-02" db="EMBL/GenBank/DDBJ databases">
        <title>Deep-cultivation of Planctomycetes and their phenomic and genomic characterization uncovers novel biology.</title>
        <authorList>
            <person name="Wiegand S."/>
            <person name="Jogler M."/>
            <person name="Boedeker C."/>
            <person name="Pinto D."/>
            <person name="Vollmers J."/>
            <person name="Rivas-Marin E."/>
            <person name="Kohn T."/>
            <person name="Peeters S.H."/>
            <person name="Heuer A."/>
            <person name="Rast P."/>
            <person name="Oberbeckmann S."/>
            <person name="Bunk B."/>
            <person name="Jeske O."/>
            <person name="Meyerdierks A."/>
            <person name="Storesund J.E."/>
            <person name="Kallscheuer N."/>
            <person name="Luecker S."/>
            <person name="Lage O.M."/>
            <person name="Pohl T."/>
            <person name="Merkel B.J."/>
            <person name="Hornburger P."/>
            <person name="Mueller R.-W."/>
            <person name="Bruemmer F."/>
            <person name="Labrenz M."/>
            <person name="Spormann A.M."/>
            <person name="Op den Camp H."/>
            <person name="Overmann J."/>
            <person name="Amann R."/>
            <person name="Jetten M.S.M."/>
            <person name="Mascher T."/>
            <person name="Medema M.H."/>
            <person name="Devos D.P."/>
            <person name="Kaster A.-K."/>
            <person name="Ovreas L."/>
            <person name="Rohde M."/>
            <person name="Galperin M.Y."/>
            <person name="Jogler C."/>
        </authorList>
    </citation>
    <scope>NUCLEOTIDE SEQUENCE [LARGE SCALE GENOMIC DNA]</scope>
    <source>
        <strain evidence="1 2">Q31a</strain>
    </source>
</reference>
<dbReference type="Proteomes" id="UP000318017">
    <property type="component" value="Chromosome"/>
</dbReference>
<keyword evidence="2" id="KW-1185">Reference proteome</keyword>
<sequence>MLAKLRLTATTVPPVSFRVFGKIHRRAVKSNGWLQLVSGQLLRAVERIGHTGSQRVAVHVVHAGQRVGGILQSLRFEALFEKVCAALVLQNKCVRCSDRFRCRLRMKYAVSLAIELGSAGGRCPRLRILYVRLRVLSQRQCGFQAFRFDLLHGGL</sequence>
<proteinExistence type="predicted"/>
<gene>
    <name evidence="1" type="ORF">Q31a_15120</name>
</gene>
<dbReference type="EMBL" id="CP036298">
    <property type="protein sequence ID" value="QDV23214.1"/>
    <property type="molecule type" value="Genomic_DNA"/>
</dbReference>
<accession>A0A518G3P4</accession>
<protein>
    <submittedName>
        <fullName evidence="1">Uncharacterized protein</fullName>
    </submittedName>
</protein>
<organism evidence="1 2">
    <name type="scientific">Aureliella helgolandensis</name>
    <dbReference type="NCBI Taxonomy" id="2527968"/>
    <lineage>
        <taxon>Bacteria</taxon>
        <taxon>Pseudomonadati</taxon>
        <taxon>Planctomycetota</taxon>
        <taxon>Planctomycetia</taxon>
        <taxon>Pirellulales</taxon>
        <taxon>Pirellulaceae</taxon>
        <taxon>Aureliella</taxon>
    </lineage>
</organism>
<evidence type="ECO:0000313" key="1">
    <source>
        <dbReference type="EMBL" id="QDV23214.1"/>
    </source>
</evidence>
<evidence type="ECO:0000313" key="2">
    <source>
        <dbReference type="Proteomes" id="UP000318017"/>
    </source>
</evidence>
<dbReference type="AlphaFoldDB" id="A0A518G3P4"/>
<name>A0A518G3P4_9BACT</name>
<dbReference type="KEGG" id="ahel:Q31a_15120"/>